<feature type="transmembrane region" description="Helical" evidence="1">
    <location>
        <begin position="71"/>
        <end position="90"/>
    </location>
</feature>
<evidence type="ECO:0000313" key="2">
    <source>
        <dbReference type="EMBL" id="GHA55215.1"/>
    </source>
</evidence>
<feature type="transmembrane region" description="Helical" evidence="1">
    <location>
        <begin position="32"/>
        <end position="51"/>
    </location>
</feature>
<evidence type="ECO:0000313" key="3">
    <source>
        <dbReference type="Proteomes" id="UP000653644"/>
    </source>
</evidence>
<evidence type="ECO:0000256" key="1">
    <source>
        <dbReference type="SAM" id="Phobius"/>
    </source>
</evidence>
<keyword evidence="1" id="KW-0472">Membrane</keyword>
<proteinExistence type="predicted"/>
<keyword evidence="3" id="KW-1185">Reference proteome</keyword>
<gene>
    <name evidence="2" type="ORF">GCM10010345_69780</name>
</gene>
<protein>
    <submittedName>
        <fullName evidence="2">Uncharacterized protein</fullName>
    </submittedName>
</protein>
<sequence length="91" mass="9725">MFCNGIPIAVIMLGVKRGHWTDNHVRVREQRAVLLMATMASVLTGTSLLVVPGAPREVFALVVLRDHTSTQTVAGGLLGRVVAAVAFTAMR</sequence>
<keyword evidence="1" id="KW-0812">Transmembrane</keyword>
<reference evidence="3" key="1">
    <citation type="journal article" date="2019" name="Int. J. Syst. Evol. Microbiol.">
        <title>The Global Catalogue of Microorganisms (GCM) 10K type strain sequencing project: providing services to taxonomists for standard genome sequencing and annotation.</title>
        <authorList>
            <consortium name="The Broad Institute Genomics Platform"/>
            <consortium name="The Broad Institute Genome Sequencing Center for Infectious Disease"/>
            <person name="Wu L."/>
            <person name="Ma J."/>
        </authorList>
    </citation>
    <scope>NUCLEOTIDE SEQUENCE [LARGE SCALE GENOMIC DNA]</scope>
    <source>
        <strain evidence="3">JCM 4733</strain>
    </source>
</reference>
<accession>A0ABQ3D574</accession>
<dbReference type="Proteomes" id="UP000653644">
    <property type="component" value="Unassembled WGS sequence"/>
</dbReference>
<organism evidence="2 3">
    <name type="scientific">Streptomyces canarius</name>
    <dbReference type="NCBI Taxonomy" id="285453"/>
    <lineage>
        <taxon>Bacteria</taxon>
        <taxon>Bacillati</taxon>
        <taxon>Actinomycetota</taxon>
        <taxon>Actinomycetes</taxon>
        <taxon>Kitasatosporales</taxon>
        <taxon>Streptomycetaceae</taxon>
        <taxon>Streptomyces</taxon>
    </lineage>
</organism>
<dbReference type="EMBL" id="BMVN01000035">
    <property type="protein sequence ID" value="GHA55215.1"/>
    <property type="molecule type" value="Genomic_DNA"/>
</dbReference>
<comment type="caution">
    <text evidence="2">The sequence shown here is derived from an EMBL/GenBank/DDBJ whole genome shotgun (WGS) entry which is preliminary data.</text>
</comment>
<keyword evidence="1" id="KW-1133">Transmembrane helix</keyword>
<name>A0ABQ3D574_9ACTN</name>